<name>A0ABY4N7W8_9MICO</name>
<dbReference type="Proteomes" id="UP001055868">
    <property type="component" value="Chromosome"/>
</dbReference>
<protein>
    <submittedName>
        <fullName evidence="1">Uncharacterized protein</fullName>
    </submittedName>
</protein>
<dbReference type="RefSeq" id="WP_249478692.1">
    <property type="nucleotide sequence ID" value="NZ_CP097218.1"/>
</dbReference>
<keyword evidence="2" id="KW-1185">Reference proteome</keyword>
<organism evidence="1 2">
    <name type="scientific">Brachybacterium kimchii</name>
    <dbReference type="NCBI Taxonomy" id="2942909"/>
    <lineage>
        <taxon>Bacteria</taxon>
        <taxon>Bacillati</taxon>
        <taxon>Actinomycetota</taxon>
        <taxon>Actinomycetes</taxon>
        <taxon>Micrococcales</taxon>
        <taxon>Dermabacteraceae</taxon>
        <taxon>Brachybacterium</taxon>
    </lineage>
</organism>
<gene>
    <name evidence="1" type="ORF">M4486_17950</name>
</gene>
<dbReference type="EMBL" id="CP097218">
    <property type="protein sequence ID" value="UQN29495.1"/>
    <property type="molecule type" value="Genomic_DNA"/>
</dbReference>
<evidence type="ECO:0000313" key="2">
    <source>
        <dbReference type="Proteomes" id="UP001055868"/>
    </source>
</evidence>
<reference evidence="1" key="1">
    <citation type="submission" date="2022-05" db="EMBL/GenBank/DDBJ databases">
        <title>Genomic analysis of Brachybacterium sp. CBA3104.</title>
        <authorList>
            <person name="Roh S.W."/>
            <person name="Kim Y.B."/>
            <person name="Kim Y."/>
        </authorList>
    </citation>
    <scope>NUCLEOTIDE SEQUENCE</scope>
    <source>
        <strain evidence="1">CBA3104</strain>
    </source>
</reference>
<accession>A0ABY4N7W8</accession>
<sequence>MTTTAILTAYQHLAVAIDILPTGRTLSEKYAPAILRHLATHEADEAHRAARDLAAAIENALDDTVSAQERDWILESLSDAYKTI</sequence>
<evidence type="ECO:0000313" key="1">
    <source>
        <dbReference type="EMBL" id="UQN29495.1"/>
    </source>
</evidence>
<proteinExistence type="predicted"/>